<evidence type="ECO:0000256" key="6">
    <source>
        <dbReference type="PIRSR" id="PIRSR600223-1"/>
    </source>
</evidence>
<evidence type="ECO:0000259" key="8">
    <source>
        <dbReference type="Pfam" id="PF10502"/>
    </source>
</evidence>
<feature type="domain" description="Peptidase S26" evidence="8">
    <location>
        <begin position="15"/>
        <end position="222"/>
    </location>
</feature>
<organism evidence="9 10">
    <name type="scientific">Pelagibacterium lacus</name>
    <dbReference type="NCBI Taxonomy" id="2282655"/>
    <lineage>
        <taxon>Bacteria</taxon>
        <taxon>Pseudomonadati</taxon>
        <taxon>Pseudomonadota</taxon>
        <taxon>Alphaproteobacteria</taxon>
        <taxon>Hyphomicrobiales</taxon>
        <taxon>Devosiaceae</taxon>
        <taxon>Pelagibacterium</taxon>
    </lineage>
</organism>
<evidence type="ECO:0000256" key="1">
    <source>
        <dbReference type="ARBA" id="ARBA00000677"/>
    </source>
</evidence>
<dbReference type="Gene3D" id="2.10.109.10">
    <property type="entry name" value="Umud Fragment, subunit A"/>
    <property type="match status" value="1"/>
</dbReference>
<evidence type="ECO:0000313" key="10">
    <source>
        <dbReference type="Proteomes" id="UP000253759"/>
    </source>
</evidence>
<dbReference type="Proteomes" id="UP000253759">
    <property type="component" value="Unassembled WGS sequence"/>
</dbReference>
<evidence type="ECO:0000256" key="2">
    <source>
        <dbReference type="ARBA" id="ARBA00009370"/>
    </source>
</evidence>
<dbReference type="GO" id="GO:0016020">
    <property type="term" value="C:membrane"/>
    <property type="evidence" value="ECO:0007669"/>
    <property type="project" value="UniProtKB-SubCell"/>
</dbReference>
<comment type="similarity">
    <text evidence="2 7">Belongs to the peptidase S26 family.</text>
</comment>
<dbReference type="PANTHER" id="PTHR43390">
    <property type="entry name" value="SIGNAL PEPTIDASE I"/>
    <property type="match status" value="1"/>
</dbReference>
<dbReference type="PROSITE" id="PS00760">
    <property type="entry name" value="SPASE_I_2"/>
    <property type="match status" value="1"/>
</dbReference>
<dbReference type="GO" id="GO:0004252">
    <property type="term" value="F:serine-type endopeptidase activity"/>
    <property type="evidence" value="ECO:0007669"/>
    <property type="project" value="InterPro"/>
</dbReference>
<dbReference type="InterPro" id="IPR019533">
    <property type="entry name" value="Peptidase_S26"/>
</dbReference>
<comment type="caution">
    <text evidence="9">The sequence shown here is derived from an EMBL/GenBank/DDBJ whole genome shotgun (WGS) entry which is preliminary data.</text>
</comment>
<dbReference type="RefSeq" id="WP_114645829.1">
    <property type="nucleotide sequence ID" value="NZ_QQNH01000009.1"/>
</dbReference>
<dbReference type="PROSITE" id="PS00761">
    <property type="entry name" value="SPASE_I_3"/>
    <property type="match status" value="1"/>
</dbReference>
<dbReference type="EC" id="3.4.21.89" evidence="3 7"/>
<evidence type="ECO:0000256" key="7">
    <source>
        <dbReference type="RuleBase" id="RU362042"/>
    </source>
</evidence>
<keyword evidence="5 7" id="KW-0378">Hydrolase</keyword>
<accession>A0A369W2U0</accession>
<evidence type="ECO:0000256" key="5">
    <source>
        <dbReference type="ARBA" id="ARBA00022801"/>
    </source>
</evidence>
<dbReference type="Pfam" id="PF10502">
    <property type="entry name" value="Peptidase_S26"/>
    <property type="match status" value="1"/>
</dbReference>
<reference evidence="10" key="1">
    <citation type="submission" date="2018-07" db="EMBL/GenBank/DDBJ databases">
        <authorList>
            <person name="Liu B.-T."/>
            <person name="Du Z."/>
        </authorList>
    </citation>
    <scope>NUCLEOTIDE SEQUENCE [LARGE SCALE GENOMIC DNA]</scope>
    <source>
        <strain evidence="10">XYN52</strain>
    </source>
</reference>
<protein>
    <recommendedName>
        <fullName evidence="4 7">Signal peptidase I</fullName>
        <ecNumber evidence="3 7">3.4.21.89</ecNumber>
    </recommendedName>
</protein>
<comment type="subcellular location">
    <subcellularLocation>
        <location evidence="7">Membrane</location>
        <topology evidence="7">Single-pass type II membrane protein</topology>
    </subcellularLocation>
</comment>
<sequence>MSDATKKKTGKGELRETIVIIVQALLIALVFRTFAFEPFSIPTASMQSNLMIGDYILASKYSYGYSRYSLPYSEVPWNGRILGNSPERGDVVVFRPVPQSENYVKRVIGLPGDTVQMIDGVLQLNGEPVERERIGTGIDRDSTGVNLPIIEYRETLPSGVSYTIQEISDNAQFDNTSVYTVPPGHYFMMGDNRDRSLDSRSLMSVGYVPFENLVGKAQWRFFSITDNIPPWQVWRWPGNIRFDRMFTSVYE</sequence>
<dbReference type="SUPFAM" id="SSF51306">
    <property type="entry name" value="LexA/Signal peptidase"/>
    <property type="match status" value="1"/>
</dbReference>
<dbReference type="PRINTS" id="PR00727">
    <property type="entry name" value="LEADERPTASE"/>
</dbReference>
<dbReference type="PANTHER" id="PTHR43390:SF1">
    <property type="entry name" value="CHLOROPLAST PROCESSING PEPTIDASE"/>
    <property type="match status" value="1"/>
</dbReference>
<name>A0A369W2U0_9HYPH</name>
<dbReference type="InterPro" id="IPR019757">
    <property type="entry name" value="Pept_S26A_signal_pept_1_Lys-AS"/>
</dbReference>
<dbReference type="InterPro" id="IPR019758">
    <property type="entry name" value="Pept_S26A_signal_pept_1_CS"/>
</dbReference>
<dbReference type="InterPro" id="IPR036286">
    <property type="entry name" value="LexA/Signal_pep-like_sf"/>
</dbReference>
<dbReference type="AlphaFoldDB" id="A0A369W2U0"/>
<comment type="catalytic activity">
    <reaction evidence="1 7">
        <text>Cleavage of hydrophobic, N-terminal signal or leader sequences from secreted and periplasmic proteins.</text>
        <dbReference type="EC" id="3.4.21.89"/>
    </reaction>
</comment>
<dbReference type="GO" id="GO:0006465">
    <property type="term" value="P:signal peptide processing"/>
    <property type="evidence" value="ECO:0007669"/>
    <property type="project" value="InterPro"/>
</dbReference>
<dbReference type="EMBL" id="QQNH01000009">
    <property type="protein sequence ID" value="RDE08994.1"/>
    <property type="molecule type" value="Genomic_DNA"/>
</dbReference>
<evidence type="ECO:0000256" key="3">
    <source>
        <dbReference type="ARBA" id="ARBA00013208"/>
    </source>
</evidence>
<feature type="active site" evidence="6">
    <location>
        <position position="45"/>
    </location>
</feature>
<keyword evidence="10" id="KW-1185">Reference proteome</keyword>
<dbReference type="InterPro" id="IPR000223">
    <property type="entry name" value="Pept_S26A_signal_pept_1"/>
</dbReference>
<keyword evidence="7" id="KW-0645">Protease</keyword>
<dbReference type="GO" id="GO:0009003">
    <property type="term" value="F:signal peptidase activity"/>
    <property type="evidence" value="ECO:0007669"/>
    <property type="project" value="UniProtKB-EC"/>
</dbReference>
<feature type="active site" evidence="6">
    <location>
        <position position="105"/>
    </location>
</feature>
<proteinExistence type="inferred from homology"/>
<dbReference type="OrthoDB" id="9815782at2"/>
<dbReference type="NCBIfam" id="TIGR02227">
    <property type="entry name" value="sigpep_I_bact"/>
    <property type="match status" value="1"/>
</dbReference>
<evidence type="ECO:0000313" key="9">
    <source>
        <dbReference type="EMBL" id="RDE08994.1"/>
    </source>
</evidence>
<dbReference type="CDD" id="cd06530">
    <property type="entry name" value="S26_SPase_I"/>
    <property type="match status" value="1"/>
</dbReference>
<evidence type="ECO:0000256" key="4">
    <source>
        <dbReference type="ARBA" id="ARBA00019232"/>
    </source>
</evidence>
<gene>
    <name evidence="9" type="primary">lepB</name>
    <name evidence="9" type="ORF">DVH29_08540</name>
</gene>